<proteinExistence type="predicted"/>
<dbReference type="KEGG" id="sbal:HUE88_07265"/>
<dbReference type="SUPFAM" id="SSF52540">
    <property type="entry name" value="P-loop containing nucleoside triphosphate hydrolases"/>
    <property type="match status" value="1"/>
</dbReference>
<evidence type="ECO:0008006" key="3">
    <source>
        <dbReference type="Google" id="ProtNLM"/>
    </source>
</evidence>
<dbReference type="EMBL" id="CP054492">
    <property type="protein sequence ID" value="QOY50948.1"/>
    <property type="molecule type" value="Genomic_DNA"/>
</dbReference>
<evidence type="ECO:0000313" key="1">
    <source>
        <dbReference type="EMBL" id="QOY50948.1"/>
    </source>
</evidence>
<dbReference type="AlphaFoldDB" id="A0A7S7LTA5"/>
<dbReference type="Gene3D" id="3.40.50.300">
    <property type="entry name" value="P-loop containing nucleotide triphosphate hydrolases"/>
    <property type="match status" value="2"/>
</dbReference>
<reference evidence="1 2" key="1">
    <citation type="submission" date="2020-05" db="EMBL/GenBank/DDBJ databases">
        <title>Sulfurimonas marisnigri, sp. nov., and Sulfurimonas baltica, sp. nov., manganese oxide reducing chemolithoautotrophs of the class Epsilonproteobacteria isolated from the pelagic redoxclines of the Black and Baltic Seas and emended description of the genus Sulfurimonas.</title>
        <authorList>
            <person name="Henkel J.V."/>
            <person name="Laudan C."/>
            <person name="Werner J."/>
            <person name="Neu T."/>
            <person name="Plewe S."/>
            <person name="Sproer C."/>
            <person name="Bunk B."/>
            <person name="Schulz-Vogt H.N."/>
        </authorList>
    </citation>
    <scope>NUCLEOTIDE SEQUENCE [LARGE SCALE GENOMIC DNA]</scope>
    <source>
        <strain evidence="1 2">GD2</strain>
    </source>
</reference>
<organism evidence="1 2">
    <name type="scientific">Candidatus Sulfurimonas baltica</name>
    <dbReference type="NCBI Taxonomy" id="2740404"/>
    <lineage>
        <taxon>Bacteria</taxon>
        <taxon>Pseudomonadati</taxon>
        <taxon>Campylobacterota</taxon>
        <taxon>Epsilonproteobacteria</taxon>
        <taxon>Campylobacterales</taxon>
        <taxon>Sulfurimonadaceae</taxon>
        <taxon>Sulfurimonas</taxon>
    </lineage>
</organism>
<sequence>MTLGLIKDTKLKEETPLVDVNFTHSLCIGQTGSGKTTSFIYPNIKNRMELGHGILFFDIKGSEHLALKKLASDADRLDDVIEIGKPWGSNINIIESLNNRTFATLLMEIVGEPANGGSNTFFYNEAISLGSSIFNTLKLKSIISKELHELDKDTSFVLEKYFTLGDLYSIIYNIDTLYEFIQDGKKFLKSLHSFIIRNTEYYHGEKSEVYKNIVLNYSNMKVGMKYFTKYDVEADSRSSGEKFEASLLSVISTLSSGFSFMSTSSAKYISEKENPLGIVESLQDGKIIIINVRVIPDTILELMLDQIFEKMIDLNLQSEKDKKPISIFIDEAQRLINKDIPLDVLRSSKVDVLMAVQSEIQLISKFKSREDWQQISVNIAQKYAFRSSFFGGDHLLSFYVDTATLNIFEYAKEHDANKLRAKPIFLNKEDFDNVEHSYQHKVLKLKNIEKNEILFYDVTHFENEREVILINTNTKQKKYRKLFTDFQDKLIENEIKFYLKEPIESLVTMHPVPQDKLQIMYDKYKKYNKTRLEQTFVSRFSTQDKAFSCTYDIGELLAKNDEDTDILDIYDSLIRDEFSEELTIDEYSEDDKIITNECEELATTLVALLEENGVFVINNKDFFSVYFMREIPDVTPVQLRLQFDDLNV</sequence>
<protein>
    <recommendedName>
        <fullName evidence="3">Type IV secretion system coupling protein TraD DNA-binding domain-containing protein</fullName>
    </recommendedName>
</protein>
<dbReference type="CDD" id="cd01127">
    <property type="entry name" value="TrwB_TraG_TraD_VirD4"/>
    <property type="match status" value="1"/>
</dbReference>
<name>A0A7S7LTA5_9BACT</name>
<keyword evidence="2" id="KW-1185">Reference proteome</keyword>
<dbReference type="RefSeq" id="WP_194368068.1">
    <property type="nucleotide sequence ID" value="NZ_CP054492.1"/>
</dbReference>
<evidence type="ECO:0000313" key="2">
    <source>
        <dbReference type="Proteomes" id="UP000593994"/>
    </source>
</evidence>
<gene>
    <name evidence="1" type="ORF">HUE88_07265</name>
</gene>
<accession>A0A7S7LTA5</accession>
<dbReference type="Proteomes" id="UP000593994">
    <property type="component" value="Chromosome"/>
</dbReference>
<dbReference type="InterPro" id="IPR027417">
    <property type="entry name" value="P-loop_NTPase"/>
</dbReference>